<dbReference type="Proteomes" id="UP001057402">
    <property type="component" value="Chromosome 7"/>
</dbReference>
<protein>
    <submittedName>
        <fullName evidence="1">Uncharacterized protein</fullName>
    </submittedName>
</protein>
<organism evidence="1 2">
    <name type="scientific">Melastoma candidum</name>
    <dbReference type="NCBI Taxonomy" id="119954"/>
    <lineage>
        <taxon>Eukaryota</taxon>
        <taxon>Viridiplantae</taxon>
        <taxon>Streptophyta</taxon>
        <taxon>Embryophyta</taxon>
        <taxon>Tracheophyta</taxon>
        <taxon>Spermatophyta</taxon>
        <taxon>Magnoliopsida</taxon>
        <taxon>eudicotyledons</taxon>
        <taxon>Gunneridae</taxon>
        <taxon>Pentapetalae</taxon>
        <taxon>rosids</taxon>
        <taxon>malvids</taxon>
        <taxon>Myrtales</taxon>
        <taxon>Melastomataceae</taxon>
        <taxon>Melastomatoideae</taxon>
        <taxon>Melastomateae</taxon>
        <taxon>Melastoma</taxon>
    </lineage>
</organism>
<dbReference type="EMBL" id="CM042886">
    <property type="protein sequence ID" value="KAI4342151.1"/>
    <property type="molecule type" value="Genomic_DNA"/>
</dbReference>
<evidence type="ECO:0000313" key="2">
    <source>
        <dbReference type="Proteomes" id="UP001057402"/>
    </source>
</evidence>
<gene>
    <name evidence="1" type="ORF">MLD38_026806</name>
</gene>
<comment type="caution">
    <text evidence="1">The sequence shown here is derived from an EMBL/GenBank/DDBJ whole genome shotgun (WGS) entry which is preliminary data.</text>
</comment>
<accession>A0ACB9P4M5</accession>
<proteinExistence type="predicted"/>
<name>A0ACB9P4M5_9MYRT</name>
<sequence>MPLALDKAGANKGPSLGVSTCLALAVDETDAIHFQFWGDDCDSCPGIIRLTSGIFLYGGNRKALMLRAGKRGSIEKVGEFTMNYIDTPNISEIKWRELPVATSKRAKSPRVPASSLLFAE</sequence>
<evidence type="ECO:0000313" key="1">
    <source>
        <dbReference type="EMBL" id="KAI4342151.1"/>
    </source>
</evidence>
<reference evidence="2" key="1">
    <citation type="journal article" date="2023" name="Front. Plant Sci.">
        <title>Chromosomal-level genome assembly of Melastoma candidum provides insights into trichome evolution.</title>
        <authorList>
            <person name="Zhong Y."/>
            <person name="Wu W."/>
            <person name="Sun C."/>
            <person name="Zou P."/>
            <person name="Liu Y."/>
            <person name="Dai S."/>
            <person name="Zhou R."/>
        </authorList>
    </citation>
    <scope>NUCLEOTIDE SEQUENCE [LARGE SCALE GENOMIC DNA]</scope>
</reference>
<keyword evidence="2" id="KW-1185">Reference proteome</keyword>